<protein>
    <recommendedName>
        <fullName evidence="2">Phosphate-specific transport system accessory protein PhoU</fullName>
    </recommendedName>
</protein>
<keyword evidence="6" id="KW-1185">Reference proteome</keyword>
<comment type="caution">
    <text evidence="5">The sequence shown here is derived from an EMBL/GenBank/DDBJ whole genome shotgun (WGS) entry which is preliminary data.</text>
</comment>
<keyword evidence="2" id="KW-0963">Cytoplasm</keyword>
<comment type="function">
    <text evidence="2">Plays a role in the regulation of phosphate uptake.</text>
</comment>
<comment type="similarity">
    <text evidence="1 2">Belongs to the PhoU family.</text>
</comment>
<comment type="subunit">
    <text evidence="2">Homodimer.</text>
</comment>
<dbReference type="Pfam" id="PF01895">
    <property type="entry name" value="PhoU"/>
    <property type="match status" value="2"/>
</dbReference>
<evidence type="ECO:0000256" key="3">
    <source>
        <dbReference type="SAM" id="MobiDB-lite"/>
    </source>
</evidence>
<feature type="domain" description="PhoU" evidence="4">
    <location>
        <begin position="25"/>
        <end position="113"/>
    </location>
</feature>
<dbReference type="InterPro" id="IPR028366">
    <property type="entry name" value="PhoU"/>
</dbReference>
<proteinExistence type="inferred from homology"/>
<keyword evidence="2" id="KW-0592">Phosphate transport</keyword>
<reference evidence="6" key="1">
    <citation type="journal article" date="2019" name="Int. J. Syst. Evol. Microbiol.">
        <title>The Global Catalogue of Microorganisms (GCM) 10K type strain sequencing project: providing services to taxonomists for standard genome sequencing and annotation.</title>
        <authorList>
            <consortium name="The Broad Institute Genomics Platform"/>
            <consortium name="The Broad Institute Genome Sequencing Center for Infectious Disease"/>
            <person name="Wu L."/>
            <person name="Ma J."/>
        </authorList>
    </citation>
    <scope>NUCLEOTIDE SEQUENCE [LARGE SCALE GENOMIC DNA]</scope>
    <source>
        <strain evidence="6">CCUG 62953</strain>
    </source>
</reference>
<dbReference type="PANTHER" id="PTHR42930:SF3">
    <property type="entry name" value="PHOSPHATE-SPECIFIC TRANSPORT SYSTEM ACCESSORY PROTEIN PHOU"/>
    <property type="match status" value="1"/>
</dbReference>
<comment type="subcellular location">
    <subcellularLocation>
        <location evidence="2">Cytoplasm</location>
    </subcellularLocation>
</comment>
<feature type="region of interest" description="Disordered" evidence="3">
    <location>
        <begin position="221"/>
        <end position="247"/>
    </location>
</feature>
<feature type="compositionally biased region" description="Polar residues" evidence="3">
    <location>
        <begin position="232"/>
        <end position="247"/>
    </location>
</feature>
<gene>
    <name evidence="5" type="primary">phoU</name>
    <name evidence="5" type="ORF">ACFQ4E_08895</name>
</gene>
<dbReference type="Gene3D" id="1.20.58.220">
    <property type="entry name" value="Phosphate transport system protein phou homolog 2, domain 2"/>
    <property type="match status" value="2"/>
</dbReference>
<name>A0ABW3ZHW2_9RHOB</name>
<dbReference type="Proteomes" id="UP001597135">
    <property type="component" value="Unassembled WGS sequence"/>
</dbReference>
<dbReference type="InterPro" id="IPR026022">
    <property type="entry name" value="PhoU_dom"/>
</dbReference>
<feature type="domain" description="PhoU" evidence="4">
    <location>
        <begin position="129"/>
        <end position="214"/>
    </location>
</feature>
<organism evidence="5 6">
    <name type="scientific">Litorisediminicola beolgyonensis</name>
    <dbReference type="NCBI Taxonomy" id="1173614"/>
    <lineage>
        <taxon>Bacteria</taxon>
        <taxon>Pseudomonadati</taxon>
        <taxon>Pseudomonadota</taxon>
        <taxon>Alphaproteobacteria</taxon>
        <taxon>Rhodobacterales</taxon>
        <taxon>Paracoccaceae</taxon>
        <taxon>Litorisediminicola</taxon>
    </lineage>
</organism>
<sequence length="247" mass="27424">MAGSDMTPHIASAFDRDLEGIQAQIMKMGGLVETAIREAASSLESRDEELAEKVRLGDRAIDALEEQLSDEAARVIALRGPQASDLRVVLSVLRMSANLERIGDLAKNMAKRTGVLIKLQPIESSPASIRRMAREVELMLKDALDAYVQRDPELAQDVIERDRDVDQMYNTLFREFLTFMLEDPRNITACMHLHFIAKNIERMGDHVTSIAEQVIFVVSGEKPGSPRPKADLTSSDPTYSPGTVSEE</sequence>
<dbReference type="SUPFAM" id="SSF109755">
    <property type="entry name" value="PhoU-like"/>
    <property type="match status" value="1"/>
</dbReference>
<dbReference type="EMBL" id="JBHTMU010000012">
    <property type="protein sequence ID" value="MFD1342533.1"/>
    <property type="molecule type" value="Genomic_DNA"/>
</dbReference>
<dbReference type="InterPro" id="IPR038078">
    <property type="entry name" value="PhoU-like_sf"/>
</dbReference>
<dbReference type="PANTHER" id="PTHR42930">
    <property type="entry name" value="PHOSPHATE-SPECIFIC TRANSPORT SYSTEM ACCESSORY PROTEIN PHOU"/>
    <property type="match status" value="1"/>
</dbReference>
<keyword evidence="2" id="KW-0813">Transport</keyword>
<evidence type="ECO:0000256" key="1">
    <source>
        <dbReference type="ARBA" id="ARBA00008107"/>
    </source>
</evidence>
<dbReference type="PIRSF" id="PIRSF003107">
    <property type="entry name" value="PhoU"/>
    <property type="match status" value="1"/>
</dbReference>
<evidence type="ECO:0000259" key="4">
    <source>
        <dbReference type="Pfam" id="PF01895"/>
    </source>
</evidence>
<dbReference type="NCBIfam" id="TIGR02135">
    <property type="entry name" value="phoU_full"/>
    <property type="match status" value="1"/>
</dbReference>
<evidence type="ECO:0000313" key="5">
    <source>
        <dbReference type="EMBL" id="MFD1342533.1"/>
    </source>
</evidence>
<evidence type="ECO:0000256" key="2">
    <source>
        <dbReference type="PIRNR" id="PIRNR003107"/>
    </source>
</evidence>
<evidence type="ECO:0000313" key="6">
    <source>
        <dbReference type="Proteomes" id="UP001597135"/>
    </source>
</evidence>
<dbReference type="RefSeq" id="WP_386802683.1">
    <property type="nucleotide sequence ID" value="NZ_JBHTMU010000012.1"/>
</dbReference>
<accession>A0ABW3ZHW2</accession>